<sequence length="95" mass="10316">MHLATVIGKVVSTQKCEKLIGAKLLMIKSVDEKRRITGDEVFVAIDMVGAGMGDLVLIDWGSSMYEDIRLSADMSIVGIVDDLQTDEGRGTEAEE</sequence>
<dbReference type="OrthoDB" id="196195at2"/>
<dbReference type="SUPFAM" id="SSF159133">
    <property type="entry name" value="EutN/CcmL-like"/>
    <property type="match status" value="1"/>
</dbReference>
<reference evidence="4 5" key="1">
    <citation type="submission" date="2017-06" db="EMBL/GenBank/DDBJ databases">
        <title>Complete genome sequence of Paenibacillus donghaensis KCTC 13049T isolated from East Sea sediment, South Korea.</title>
        <authorList>
            <person name="Jung B.K."/>
            <person name="Hong S.-J."/>
            <person name="Shin J.-H."/>
        </authorList>
    </citation>
    <scope>NUCLEOTIDE SEQUENCE [LARGE SCALE GENOMIC DNA]</scope>
    <source>
        <strain evidence="4 5">KCTC 13049</strain>
    </source>
</reference>
<comment type="subcellular location">
    <subcellularLocation>
        <location evidence="1">Carboxysome</location>
    </subcellularLocation>
</comment>
<dbReference type="PANTHER" id="PTHR36539:SF1">
    <property type="entry name" value="BACTERIAL MICROCOMPARTMENT SHELL VERTEX PROTEIN EUTN"/>
    <property type="match status" value="1"/>
</dbReference>
<dbReference type="Proteomes" id="UP000249890">
    <property type="component" value="Chromosome"/>
</dbReference>
<evidence type="ECO:0000256" key="3">
    <source>
        <dbReference type="ARBA" id="ARBA00024446"/>
    </source>
</evidence>
<proteinExistence type="predicted"/>
<dbReference type="Pfam" id="PF03319">
    <property type="entry name" value="EutN_CcmL"/>
    <property type="match status" value="1"/>
</dbReference>
<evidence type="ECO:0000313" key="4">
    <source>
        <dbReference type="EMBL" id="ASA22980.1"/>
    </source>
</evidence>
<evidence type="ECO:0008006" key="6">
    <source>
        <dbReference type="Google" id="ProtNLM"/>
    </source>
</evidence>
<evidence type="ECO:0000256" key="1">
    <source>
        <dbReference type="ARBA" id="ARBA00023587"/>
    </source>
</evidence>
<dbReference type="PROSITE" id="PS51932">
    <property type="entry name" value="BMV"/>
    <property type="match status" value="1"/>
</dbReference>
<dbReference type="PANTHER" id="PTHR36539">
    <property type="entry name" value="ETHANOLAMINE UTILIZATION PROTEIN EUTN"/>
    <property type="match status" value="1"/>
</dbReference>
<organism evidence="4 5">
    <name type="scientific">Paenibacillus donghaensis</name>
    <dbReference type="NCBI Taxonomy" id="414771"/>
    <lineage>
        <taxon>Bacteria</taxon>
        <taxon>Bacillati</taxon>
        <taxon>Bacillota</taxon>
        <taxon>Bacilli</taxon>
        <taxon>Bacillales</taxon>
        <taxon>Paenibacillaceae</taxon>
        <taxon>Paenibacillus</taxon>
    </lineage>
</organism>
<name>A0A2Z2KID7_9BACL</name>
<keyword evidence="2" id="KW-1282">Carboxysome</keyword>
<evidence type="ECO:0000313" key="5">
    <source>
        <dbReference type="Proteomes" id="UP000249890"/>
    </source>
</evidence>
<dbReference type="RefSeq" id="WP_087916978.1">
    <property type="nucleotide sequence ID" value="NZ_CP021780.1"/>
</dbReference>
<dbReference type="InterPro" id="IPR004992">
    <property type="entry name" value="EutN_CcmL"/>
</dbReference>
<gene>
    <name evidence="4" type="ORF">B9T62_20515</name>
</gene>
<dbReference type="EMBL" id="CP021780">
    <property type="protein sequence ID" value="ASA22980.1"/>
    <property type="molecule type" value="Genomic_DNA"/>
</dbReference>
<dbReference type="KEGG" id="pdh:B9T62_20515"/>
<dbReference type="Gene3D" id="2.40.50.220">
    <property type="entry name" value="EutN/Ccml"/>
    <property type="match status" value="1"/>
</dbReference>
<keyword evidence="5" id="KW-1185">Reference proteome</keyword>
<accession>A0A2Z2KID7</accession>
<keyword evidence="3" id="KW-1283">Bacterial microcompartment</keyword>
<dbReference type="AlphaFoldDB" id="A0A2Z2KID7"/>
<dbReference type="GO" id="GO:0031470">
    <property type="term" value="C:carboxysome"/>
    <property type="evidence" value="ECO:0007669"/>
    <property type="project" value="UniProtKB-SubCell"/>
</dbReference>
<protein>
    <recommendedName>
        <fullName evidence="6">Ethanolamine utilization protein EutN</fullName>
    </recommendedName>
</protein>
<evidence type="ECO:0000256" key="2">
    <source>
        <dbReference type="ARBA" id="ARBA00023669"/>
    </source>
</evidence>
<dbReference type="InterPro" id="IPR036677">
    <property type="entry name" value="EutN_CcmL_sf"/>
</dbReference>